<evidence type="ECO:0000313" key="1">
    <source>
        <dbReference type="EnsemblPlants" id="OGLUM07G11780.1"/>
    </source>
</evidence>
<dbReference type="Proteomes" id="UP000026961">
    <property type="component" value="Chromosome 7"/>
</dbReference>
<dbReference type="AlphaFoldDB" id="A0A0E0AJ19"/>
<sequence>MAWRFRHHPQLGVQRHKRRPICGRRRAGGAAEGRREEGVQLRQLAAAKAARRWQVAAQGGIISITNV</sequence>
<keyword evidence="2" id="KW-1185">Reference proteome</keyword>
<accession>A0A0E0AJ19</accession>
<dbReference type="Gramene" id="OGLUM07G11780.1">
    <property type="protein sequence ID" value="OGLUM07G11780.1"/>
    <property type="gene ID" value="OGLUM07G11780"/>
</dbReference>
<organism evidence="1">
    <name type="scientific">Oryza glumipatula</name>
    <dbReference type="NCBI Taxonomy" id="40148"/>
    <lineage>
        <taxon>Eukaryota</taxon>
        <taxon>Viridiplantae</taxon>
        <taxon>Streptophyta</taxon>
        <taxon>Embryophyta</taxon>
        <taxon>Tracheophyta</taxon>
        <taxon>Spermatophyta</taxon>
        <taxon>Magnoliopsida</taxon>
        <taxon>Liliopsida</taxon>
        <taxon>Poales</taxon>
        <taxon>Poaceae</taxon>
        <taxon>BOP clade</taxon>
        <taxon>Oryzoideae</taxon>
        <taxon>Oryzeae</taxon>
        <taxon>Oryzinae</taxon>
        <taxon>Oryza</taxon>
    </lineage>
</organism>
<dbReference type="HOGENOM" id="CLU_2816603_0_0_1"/>
<proteinExistence type="predicted"/>
<evidence type="ECO:0000313" key="2">
    <source>
        <dbReference type="Proteomes" id="UP000026961"/>
    </source>
</evidence>
<reference evidence="1" key="2">
    <citation type="submission" date="2018-05" db="EMBL/GenBank/DDBJ databases">
        <title>OgluRS3 (Oryza glumaepatula Reference Sequence Version 3).</title>
        <authorList>
            <person name="Zhang J."/>
            <person name="Kudrna D."/>
            <person name="Lee S."/>
            <person name="Talag J."/>
            <person name="Welchert J."/>
            <person name="Wing R.A."/>
        </authorList>
    </citation>
    <scope>NUCLEOTIDE SEQUENCE [LARGE SCALE GENOMIC DNA]</scope>
</reference>
<dbReference type="EnsemblPlants" id="OGLUM07G11780.1">
    <property type="protein sequence ID" value="OGLUM07G11780.1"/>
    <property type="gene ID" value="OGLUM07G11780"/>
</dbReference>
<protein>
    <submittedName>
        <fullName evidence="1">Uncharacterized protein</fullName>
    </submittedName>
</protein>
<name>A0A0E0AJ19_9ORYZ</name>
<reference evidence="1" key="1">
    <citation type="submission" date="2015-04" db="UniProtKB">
        <authorList>
            <consortium name="EnsemblPlants"/>
        </authorList>
    </citation>
    <scope>IDENTIFICATION</scope>
</reference>